<evidence type="ECO:0000313" key="2">
    <source>
        <dbReference type="EMBL" id="PVZ93197.1"/>
    </source>
</evidence>
<keyword evidence="3" id="KW-1185">Reference proteome</keyword>
<gene>
    <name evidence="2" type="ORF">DDQ50_16880</name>
</gene>
<sequence>MNKATEYYRPGLLPGIIGAAACVAGLFVLEFDGYQIVRYLVSILALIIIVFAVQGRRWWWALPMVAVAVLWNPVLPFAFEGVLWAAGHIFAAAAFLAVGLFLRVPESGGKRK</sequence>
<name>A0A2V1HSA8_9MICO</name>
<feature type="transmembrane region" description="Helical" evidence="1">
    <location>
        <begin position="58"/>
        <end position="75"/>
    </location>
</feature>
<dbReference type="Pfam" id="PF20619">
    <property type="entry name" value="DUF6804"/>
    <property type="match status" value="1"/>
</dbReference>
<evidence type="ECO:0000313" key="3">
    <source>
        <dbReference type="Proteomes" id="UP000244893"/>
    </source>
</evidence>
<dbReference type="Proteomes" id="UP000244893">
    <property type="component" value="Unassembled WGS sequence"/>
</dbReference>
<dbReference type="PROSITE" id="PS51257">
    <property type="entry name" value="PROKAR_LIPOPROTEIN"/>
    <property type="match status" value="1"/>
</dbReference>
<keyword evidence="1" id="KW-0812">Transmembrane</keyword>
<accession>A0A2V1HSA8</accession>
<reference evidence="2 3" key="1">
    <citation type="submission" date="2018-05" db="EMBL/GenBank/DDBJ databases">
        <title>Amnibacterium sp. M8JJ-5, whole genome shotgun sequence.</title>
        <authorList>
            <person name="Tuo L."/>
        </authorList>
    </citation>
    <scope>NUCLEOTIDE SEQUENCE [LARGE SCALE GENOMIC DNA]</scope>
    <source>
        <strain evidence="2 3">M8JJ-5</strain>
    </source>
</reference>
<comment type="caution">
    <text evidence="2">The sequence shown here is derived from an EMBL/GenBank/DDBJ whole genome shotgun (WGS) entry which is preliminary data.</text>
</comment>
<feature type="transmembrane region" description="Helical" evidence="1">
    <location>
        <begin position="35"/>
        <end position="53"/>
    </location>
</feature>
<dbReference type="OrthoDB" id="5125716at2"/>
<dbReference type="AlphaFoldDB" id="A0A2V1HSA8"/>
<feature type="transmembrane region" description="Helical" evidence="1">
    <location>
        <begin position="81"/>
        <end position="102"/>
    </location>
</feature>
<dbReference type="EMBL" id="QEOP01000006">
    <property type="protein sequence ID" value="PVZ93197.1"/>
    <property type="molecule type" value="Genomic_DNA"/>
</dbReference>
<protein>
    <submittedName>
        <fullName evidence="2">Uncharacterized protein</fullName>
    </submittedName>
</protein>
<organism evidence="2 3">
    <name type="scientific">Amnibacterium flavum</name>
    <dbReference type="NCBI Taxonomy" id="2173173"/>
    <lineage>
        <taxon>Bacteria</taxon>
        <taxon>Bacillati</taxon>
        <taxon>Actinomycetota</taxon>
        <taxon>Actinomycetes</taxon>
        <taxon>Micrococcales</taxon>
        <taxon>Microbacteriaceae</taxon>
        <taxon>Amnibacterium</taxon>
    </lineage>
</organism>
<feature type="transmembrane region" description="Helical" evidence="1">
    <location>
        <begin position="12"/>
        <end position="29"/>
    </location>
</feature>
<evidence type="ECO:0000256" key="1">
    <source>
        <dbReference type="SAM" id="Phobius"/>
    </source>
</evidence>
<keyword evidence="1" id="KW-1133">Transmembrane helix</keyword>
<dbReference type="RefSeq" id="WP_116757963.1">
    <property type="nucleotide sequence ID" value="NZ_JBHUEX010000003.1"/>
</dbReference>
<keyword evidence="1" id="KW-0472">Membrane</keyword>
<proteinExistence type="predicted"/>
<dbReference type="InterPro" id="IPR046548">
    <property type="entry name" value="DUF6804"/>
</dbReference>